<comment type="caution">
    <text evidence="2">The sequence shown here is derived from an EMBL/GenBank/DDBJ whole genome shotgun (WGS) entry which is preliminary data.</text>
</comment>
<dbReference type="eggNOG" id="ENOG5033JJY">
    <property type="taxonomic scope" value="Bacteria"/>
</dbReference>
<dbReference type="AlphaFoldDB" id="A0A0B0IEH1"/>
<dbReference type="Pfam" id="PF10958">
    <property type="entry name" value="DUF2759"/>
    <property type="match status" value="1"/>
</dbReference>
<dbReference type="Proteomes" id="UP000030832">
    <property type="component" value="Unassembled WGS sequence"/>
</dbReference>
<accession>A0A0B0IEH1</accession>
<protein>
    <recommendedName>
        <fullName evidence="4">Alkaliphily related protein</fullName>
    </recommendedName>
</protein>
<dbReference type="RefSeq" id="WP_034633634.1">
    <property type="nucleotide sequence ID" value="NZ_JRJU01000053.1"/>
</dbReference>
<keyword evidence="1" id="KW-0812">Transmembrane</keyword>
<name>A0A0B0IEH1_9BACI</name>
<evidence type="ECO:0008006" key="4">
    <source>
        <dbReference type="Google" id="ProtNLM"/>
    </source>
</evidence>
<organism evidence="2 3">
    <name type="scientific">Halalkalibacter okhensis</name>
    <dbReference type="NCBI Taxonomy" id="333138"/>
    <lineage>
        <taxon>Bacteria</taxon>
        <taxon>Bacillati</taxon>
        <taxon>Bacillota</taxon>
        <taxon>Bacilli</taxon>
        <taxon>Bacillales</taxon>
        <taxon>Bacillaceae</taxon>
        <taxon>Halalkalibacter</taxon>
    </lineage>
</organism>
<evidence type="ECO:0000256" key="1">
    <source>
        <dbReference type="SAM" id="Phobius"/>
    </source>
</evidence>
<feature type="transmembrane region" description="Helical" evidence="1">
    <location>
        <begin position="27"/>
        <end position="52"/>
    </location>
</feature>
<evidence type="ECO:0000313" key="3">
    <source>
        <dbReference type="Proteomes" id="UP000030832"/>
    </source>
</evidence>
<dbReference type="InterPro" id="IPR024490">
    <property type="entry name" value="DUF2759"/>
</dbReference>
<keyword evidence="3" id="KW-1185">Reference proteome</keyword>
<gene>
    <name evidence="2" type="ORF">LQ50_23415</name>
</gene>
<dbReference type="OrthoDB" id="2355718at2"/>
<sequence length="62" mass="6602">MIFSIIMLITALLCAVAIVREVRRKNFFAVGFAGITFVVFGWFAVATIISIITTGGGAPTAH</sequence>
<reference evidence="2 3" key="1">
    <citation type="submission" date="2014-09" db="EMBL/GenBank/DDBJ databases">
        <title>Genome sequencing and annotation of Bacillus Okhensis strain Kh10-101T.</title>
        <authorList>
            <person name="Prakash J.S."/>
        </authorList>
    </citation>
    <scope>NUCLEOTIDE SEQUENCE [LARGE SCALE GENOMIC DNA]</scope>
    <source>
        <strain evidence="3">Kh10-101T</strain>
    </source>
</reference>
<dbReference type="EMBL" id="JRJU01000053">
    <property type="protein sequence ID" value="KHF38076.1"/>
    <property type="molecule type" value="Genomic_DNA"/>
</dbReference>
<keyword evidence="1" id="KW-0472">Membrane</keyword>
<keyword evidence="1" id="KW-1133">Transmembrane helix</keyword>
<dbReference type="STRING" id="333138.LQ50_23415"/>
<proteinExistence type="predicted"/>
<evidence type="ECO:0000313" key="2">
    <source>
        <dbReference type="EMBL" id="KHF38076.1"/>
    </source>
</evidence>